<dbReference type="RefSeq" id="WP_003575347.1">
    <property type="nucleotide sequence ID" value="NZ_BAYM01000246.1"/>
</dbReference>
<sequence length="355" mass="38954">MDRMTALQARIQDKKLDGFFVTDTKNVTYLTGFTGEESTLLVTPQKAYFVTDSRFTEQFKQQVHNAEMILHQDSMFKAVGKLANRLQLTRIGFEAVHLNYADYEAFDLLTQGTLVPTRDFVETQREIKDANELALITQAIAIAEKGYQHVIATIKPGMREIDVANDLDFFMRGLGASNVSFETIVASGTRSAMPHGAATEKKIEKGDIVTLDWGCIYHGYMSDLTRTFAVGEPDPRLKTIYQIVYQTNQKVQKALKPGVLGRVINDLAHNTINDAGYGKYFGHGTGHGIGLSIHEGPGAWGPYLDVPAAKGNVVTDEPGIYVPDLGGVRIEDDLLVTAAGSQSLSQPAPSELLVL</sequence>
<dbReference type="Gene3D" id="3.40.350.10">
    <property type="entry name" value="Creatinase/prolidase N-terminal domain"/>
    <property type="match status" value="1"/>
</dbReference>
<comment type="similarity">
    <text evidence="3">Belongs to the peptidase M24B family.</text>
</comment>
<dbReference type="Pfam" id="PF00557">
    <property type="entry name" value="Peptidase_M24"/>
    <property type="match status" value="1"/>
</dbReference>
<evidence type="ECO:0000256" key="3">
    <source>
        <dbReference type="RuleBase" id="RU000590"/>
    </source>
</evidence>
<dbReference type="GO" id="GO:0004177">
    <property type="term" value="F:aminopeptidase activity"/>
    <property type="evidence" value="ECO:0007669"/>
    <property type="project" value="UniProtKB-KW"/>
</dbReference>
<proteinExistence type="inferred from homology"/>
<dbReference type="InterPro" id="IPR000994">
    <property type="entry name" value="Pept_M24"/>
</dbReference>
<name>A0A0C9QCV1_LACPA</name>
<dbReference type="CDD" id="cd01092">
    <property type="entry name" value="APP-like"/>
    <property type="match status" value="1"/>
</dbReference>
<dbReference type="InterPro" id="IPR001131">
    <property type="entry name" value="Peptidase_M24B_aminopep-P_CS"/>
</dbReference>
<accession>A0A0C9QCV1</accession>
<dbReference type="GO" id="GO:0046872">
    <property type="term" value="F:metal ion binding"/>
    <property type="evidence" value="ECO:0007669"/>
    <property type="project" value="UniProtKB-KW"/>
</dbReference>
<gene>
    <name evidence="6" type="ORF">LC0644_2186</name>
</gene>
<keyword evidence="6" id="KW-0031">Aminopeptidase</keyword>
<dbReference type="Gene3D" id="3.90.230.10">
    <property type="entry name" value="Creatinase/methionine aminopeptidase superfamily"/>
    <property type="match status" value="1"/>
</dbReference>
<evidence type="ECO:0000259" key="5">
    <source>
        <dbReference type="Pfam" id="PF01321"/>
    </source>
</evidence>
<feature type="domain" description="Peptidase M24" evidence="4">
    <location>
        <begin position="135"/>
        <end position="338"/>
    </location>
</feature>
<protein>
    <submittedName>
        <fullName evidence="6">Aminopeptidase P</fullName>
    </submittedName>
</protein>
<evidence type="ECO:0000313" key="7">
    <source>
        <dbReference type="Proteomes" id="UP000032552"/>
    </source>
</evidence>
<dbReference type="PROSITE" id="PS00491">
    <property type="entry name" value="PROLINE_PEPTIDASE"/>
    <property type="match status" value="1"/>
</dbReference>
<evidence type="ECO:0000256" key="2">
    <source>
        <dbReference type="ARBA" id="ARBA00022801"/>
    </source>
</evidence>
<dbReference type="Proteomes" id="UP000032552">
    <property type="component" value="Unassembled WGS sequence"/>
</dbReference>
<keyword evidence="2" id="KW-0378">Hydrolase</keyword>
<reference evidence="7" key="1">
    <citation type="submission" date="2014-05" db="EMBL/GenBank/DDBJ databases">
        <title>Whole genome sequencing of Lactobacillus casei NRIC0644.</title>
        <authorList>
            <person name="Atarashi H."/>
            <person name="Yoshida Y."/>
            <person name="Fujimura S."/>
            <person name="Tanaka N."/>
            <person name="Shiwa Y."/>
            <person name="Yoshikawa H."/>
            <person name="Okada S."/>
            <person name="Nakagawa J."/>
        </authorList>
    </citation>
    <scope>NUCLEOTIDE SEQUENCE [LARGE SCALE GENOMIC DNA]</scope>
    <source>
        <strain evidence="7">NRIC0644</strain>
    </source>
</reference>
<dbReference type="InterPro" id="IPR036005">
    <property type="entry name" value="Creatinase/aminopeptidase-like"/>
</dbReference>
<evidence type="ECO:0000313" key="6">
    <source>
        <dbReference type="EMBL" id="GAN37597.1"/>
    </source>
</evidence>
<dbReference type="InterPro" id="IPR000587">
    <property type="entry name" value="Creatinase_N"/>
</dbReference>
<dbReference type="SUPFAM" id="SSF55920">
    <property type="entry name" value="Creatinase/aminopeptidase"/>
    <property type="match status" value="1"/>
</dbReference>
<dbReference type="SUPFAM" id="SSF53092">
    <property type="entry name" value="Creatinase/prolidase N-terminal domain"/>
    <property type="match status" value="1"/>
</dbReference>
<dbReference type="PANTHER" id="PTHR46112:SF3">
    <property type="entry name" value="AMINOPEPTIDASE YPDF"/>
    <property type="match status" value="1"/>
</dbReference>
<dbReference type="Pfam" id="PF01321">
    <property type="entry name" value="Creatinase_N"/>
    <property type="match status" value="1"/>
</dbReference>
<dbReference type="EMBL" id="BAYM01000246">
    <property type="protein sequence ID" value="GAN37597.1"/>
    <property type="molecule type" value="Genomic_DNA"/>
</dbReference>
<dbReference type="InterPro" id="IPR050659">
    <property type="entry name" value="Peptidase_M24B"/>
</dbReference>
<keyword evidence="1 3" id="KW-0479">Metal-binding</keyword>
<dbReference type="InterPro" id="IPR029149">
    <property type="entry name" value="Creatin/AminoP/Spt16_N"/>
</dbReference>
<dbReference type="PANTHER" id="PTHR46112">
    <property type="entry name" value="AMINOPEPTIDASE"/>
    <property type="match status" value="1"/>
</dbReference>
<dbReference type="AlphaFoldDB" id="A0A0C9QCV1"/>
<evidence type="ECO:0000256" key="1">
    <source>
        <dbReference type="ARBA" id="ARBA00022723"/>
    </source>
</evidence>
<feature type="domain" description="Creatinase N-terminal" evidence="5">
    <location>
        <begin position="3"/>
        <end position="127"/>
    </location>
</feature>
<organism evidence="6 7">
    <name type="scientific">Lacticaseibacillus paracasei NRIC 0644</name>
    <dbReference type="NCBI Taxonomy" id="1435038"/>
    <lineage>
        <taxon>Bacteria</taxon>
        <taxon>Bacillati</taxon>
        <taxon>Bacillota</taxon>
        <taxon>Bacilli</taxon>
        <taxon>Lactobacillales</taxon>
        <taxon>Lactobacillaceae</taxon>
        <taxon>Lacticaseibacillus</taxon>
    </lineage>
</organism>
<comment type="caution">
    <text evidence="6">The sequence shown here is derived from an EMBL/GenBank/DDBJ whole genome shotgun (WGS) entry which is preliminary data.</text>
</comment>
<evidence type="ECO:0000259" key="4">
    <source>
        <dbReference type="Pfam" id="PF00557"/>
    </source>
</evidence>
<keyword evidence="6" id="KW-0645">Protease</keyword>